<dbReference type="Proteomes" id="UP000809910">
    <property type="component" value="Unassembled WGS sequence"/>
</dbReference>
<feature type="transmembrane region" description="Helical" evidence="2">
    <location>
        <begin position="49"/>
        <end position="76"/>
    </location>
</feature>
<evidence type="ECO:0000313" key="4">
    <source>
        <dbReference type="Proteomes" id="UP000809910"/>
    </source>
</evidence>
<accession>A0ABS1W8X3</accession>
<evidence type="ECO:0000256" key="1">
    <source>
        <dbReference type="SAM" id="MobiDB-lite"/>
    </source>
</evidence>
<keyword evidence="4" id="KW-1185">Reference proteome</keyword>
<reference evidence="3 4" key="1">
    <citation type="submission" date="2020-12" db="EMBL/GenBank/DDBJ databases">
        <title>WGS of Legionella: environmental sample.</title>
        <authorList>
            <person name="Cristino S."/>
            <person name="Girolamini L."/>
            <person name="Salaris S."/>
            <person name="Pascale M.R."/>
            <person name="Mazzotta M."/>
            <person name="Orsini M."/>
            <person name="Grottola A."/>
        </authorList>
    </citation>
    <scope>NUCLEOTIDE SEQUENCE [LARGE SCALE GENOMIC DNA]</scope>
    <source>
        <strain evidence="3 4">30cs62</strain>
    </source>
</reference>
<organism evidence="3 4">
    <name type="scientific">Legionella bononiensis</name>
    <dbReference type="NCBI Taxonomy" id="2793102"/>
    <lineage>
        <taxon>Bacteria</taxon>
        <taxon>Pseudomonadati</taxon>
        <taxon>Pseudomonadota</taxon>
        <taxon>Gammaproteobacteria</taxon>
        <taxon>Legionellales</taxon>
        <taxon>Legionellaceae</taxon>
        <taxon>Legionella</taxon>
    </lineage>
</organism>
<dbReference type="RefSeq" id="WP_203109259.1">
    <property type="nucleotide sequence ID" value="NZ_JADOBG010000010.1"/>
</dbReference>
<evidence type="ECO:0000256" key="2">
    <source>
        <dbReference type="SAM" id="Phobius"/>
    </source>
</evidence>
<keyword evidence="2" id="KW-0812">Transmembrane</keyword>
<comment type="caution">
    <text evidence="3">The sequence shown here is derived from an EMBL/GenBank/DDBJ whole genome shotgun (WGS) entry which is preliminary data.</text>
</comment>
<gene>
    <name evidence="3" type="ORF">I5282_04400</name>
</gene>
<feature type="region of interest" description="Disordered" evidence="1">
    <location>
        <begin position="82"/>
        <end position="101"/>
    </location>
</feature>
<protein>
    <submittedName>
        <fullName evidence="3">Uncharacterized protein</fullName>
    </submittedName>
</protein>
<keyword evidence="2" id="KW-1133">Transmembrane helix</keyword>
<sequence>MGTLFNWLPNTLGLMSEPNEFRKNCYKTYGGDAPRWGGYMDGCEVGSGFYELAFCFLGAVGSMAGLVGGYMALYYAKNGDYNMSSEDNPGYDTETSAYTLK</sequence>
<evidence type="ECO:0000313" key="3">
    <source>
        <dbReference type="EMBL" id="MBL7525813.1"/>
    </source>
</evidence>
<dbReference type="EMBL" id="JADWVN010000007">
    <property type="protein sequence ID" value="MBL7525813.1"/>
    <property type="molecule type" value="Genomic_DNA"/>
</dbReference>
<keyword evidence="2" id="KW-0472">Membrane</keyword>
<name>A0ABS1W8X3_9GAMM</name>
<proteinExistence type="predicted"/>